<gene>
    <name evidence="1" type="ORF">M0H32_07330</name>
</gene>
<organism evidence="1 2">
    <name type="scientific">Roseibium sediminicola</name>
    <dbReference type="NCBI Taxonomy" id="2933272"/>
    <lineage>
        <taxon>Bacteria</taxon>
        <taxon>Pseudomonadati</taxon>
        <taxon>Pseudomonadota</taxon>
        <taxon>Alphaproteobacteria</taxon>
        <taxon>Hyphomicrobiales</taxon>
        <taxon>Stappiaceae</taxon>
        <taxon>Roseibium</taxon>
    </lineage>
</organism>
<comment type="caution">
    <text evidence="1">The sequence shown here is derived from an EMBL/GenBank/DDBJ whole genome shotgun (WGS) entry which is preliminary data.</text>
</comment>
<accession>A0ABT0GSZ7</accession>
<dbReference type="EMBL" id="JALNMJ010000004">
    <property type="protein sequence ID" value="MCK7611965.1"/>
    <property type="molecule type" value="Genomic_DNA"/>
</dbReference>
<evidence type="ECO:0000313" key="1">
    <source>
        <dbReference type="EMBL" id="MCK7611965.1"/>
    </source>
</evidence>
<dbReference type="RefSeq" id="WP_248152719.1">
    <property type="nucleotide sequence ID" value="NZ_JALNMJ010000004.1"/>
</dbReference>
<name>A0ABT0GSZ7_9HYPH</name>
<protein>
    <submittedName>
        <fullName evidence="1">Uncharacterized protein</fullName>
    </submittedName>
</protein>
<keyword evidence="2" id="KW-1185">Reference proteome</keyword>
<sequence length="148" mass="15918">MAVRLGKTKLVPAAVEFPDGISLTMRRANSVDLEEAEAEAGRLVAGLIEGAEAFSGFGFDGIDGVGFSDVEEALGLSQFLTLALVFERVVSDWTGLIGDDENPAPLSRLYIGRFLLDPIYRGQFRREAYARLYLEITEGNGSAASLNG</sequence>
<evidence type="ECO:0000313" key="2">
    <source>
        <dbReference type="Proteomes" id="UP001431221"/>
    </source>
</evidence>
<dbReference type="Proteomes" id="UP001431221">
    <property type="component" value="Unassembled WGS sequence"/>
</dbReference>
<proteinExistence type="predicted"/>
<reference evidence="1" key="1">
    <citation type="submission" date="2022-04" db="EMBL/GenBank/DDBJ databases">
        <title>Roseibium sp. CAU 1639 isolated from mud.</title>
        <authorList>
            <person name="Kim W."/>
        </authorList>
    </citation>
    <scope>NUCLEOTIDE SEQUENCE</scope>
    <source>
        <strain evidence="1">CAU 1639</strain>
    </source>
</reference>